<comment type="caution">
    <text evidence="1">The sequence shown here is derived from an EMBL/GenBank/DDBJ whole genome shotgun (WGS) entry which is preliminary data.</text>
</comment>
<sequence length="557" mass="60232">MEPAGEAGQQFRKLAGEYLDHLASRHPDRATELGDHRFDDRLADHRAAALDDERRELDGFAARLAAIDQARLDPELRVDAAMLANGVQRRIFEITELREHTWNPLLANPGQALYLLLARDYAPLGERLNSLAGRLAAIPGALAAARESLRQMPKVHLETAIAQFGGTIGLATEEANAALRRATDGTGASPAVAAAVAAVERVRPAALDALAEHKDWLSARLAGDDHAGRGGFADPRIGADLFARKLALTLSASADAGAVLARAEADLERVTEEITAAAGRLGGTPREVLGRLGAAVPDEATILAFCAQALEAQTAFVRAHDLVTLYDDPVEIIDMPEIDRGVAVAYCDPPGPLEPVPGATFIAVSPTPKDWTPQRVASFYREYNRHMVHNLMVHEAMPGHYLQLQHSRRFSGATRLRAALWSGSFVEGWAVYAEELMAAHEYPGEGDPRAVRMQQLKMQLRMIINAILDARVHAHGMTEAEAMALMTGPGFQEDGEAAGKWRRAQLTSAQLSTYYVGYTEVADLASDLRERGMSQRAAHDAMLGHGSPPVGLLRDLV</sequence>
<dbReference type="PANTHER" id="PTHR33361:SF15">
    <property type="entry name" value="DUF885 FAMILY LIPOPROTEIN"/>
    <property type="match status" value="1"/>
</dbReference>
<proteinExistence type="predicted"/>
<dbReference type="PANTHER" id="PTHR33361">
    <property type="entry name" value="GLR0591 PROTEIN"/>
    <property type="match status" value="1"/>
</dbReference>
<evidence type="ECO:0000313" key="2">
    <source>
        <dbReference type="Proteomes" id="UP000460272"/>
    </source>
</evidence>
<dbReference type="AlphaFoldDB" id="A0A6P2BX53"/>
<evidence type="ECO:0000313" key="1">
    <source>
        <dbReference type="EMBL" id="TVZ03652.1"/>
    </source>
</evidence>
<dbReference type="InterPro" id="IPR010281">
    <property type="entry name" value="DUF885"/>
</dbReference>
<dbReference type="OrthoDB" id="9760040at2"/>
<organism evidence="1 2">
    <name type="scientific">Trebonia kvetii</name>
    <dbReference type="NCBI Taxonomy" id="2480626"/>
    <lineage>
        <taxon>Bacteria</taxon>
        <taxon>Bacillati</taxon>
        <taxon>Actinomycetota</taxon>
        <taxon>Actinomycetes</taxon>
        <taxon>Streptosporangiales</taxon>
        <taxon>Treboniaceae</taxon>
        <taxon>Trebonia</taxon>
    </lineage>
</organism>
<name>A0A6P2BX53_9ACTN</name>
<reference evidence="1 2" key="1">
    <citation type="submission" date="2018-11" db="EMBL/GenBank/DDBJ databases">
        <title>Trebonia kvetii gen.nov., sp.nov., a novel acidophilic actinobacterium, and proposal of the new actinobacterial family Treboniaceae fam. nov.</title>
        <authorList>
            <person name="Rapoport D."/>
            <person name="Sagova-Mareckova M."/>
            <person name="Sedlacek I."/>
            <person name="Provaznik J."/>
            <person name="Kralova S."/>
            <person name="Pavlinic D."/>
            <person name="Benes V."/>
            <person name="Kopecky J."/>
        </authorList>
    </citation>
    <scope>NUCLEOTIDE SEQUENCE [LARGE SCALE GENOMIC DNA]</scope>
    <source>
        <strain evidence="1 2">15Tr583</strain>
    </source>
</reference>
<accession>A0A6P2BX53</accession>
<dbReference type="Pfam" id="PF05960">
    <property type="entry name" value="DUF885"/>
    <property type="match status" value="1"/>
</dbReference>
<dbReference type="EMBL" id="RPFW01000004">
    <property type="protein sequence ID" value="TVZ03652.1"/>
    <property type="molecule type" value="Genomic_DNA"/>
</dbReference>
<keyword evidence="2" id="KW-1185">Reference proteome</keyword>
<protein>
    <submittedName>
        <fullName evidence="1">DUF885 domain-containing protein</fullName>
    </submittedName>
</protein>
<gene>
    <name evidence="1" type="ORF">EAS64_21610</name>
</gene>
<dbReference type="Proteomes" id="UP000460272">
    <property type="component" value="Unassembled WGS sequence"/>
</dbReference>